<dbReference type="Proteomes" id="UP000095281">
    <property type="component" value="Unplaced"/>
</dbReference>
<keyword evidence="1" id="KW-0732">Signal</keyword>
<evidence type="ECO:0000313" key="3">
    <source>
        <dbReference type="WBParaSite" id="MhA1_Contig545.frz3.gene5"/>
    </source>
</evidence>
<evidence type="ECO:0000256" key="1">
    <source>
        <dbReference type="SAM" id="SignalP"/>
    </source>
</evidence>
<feature type="chain" id="PRO_5009316136" evidence="1">
    <location>
        <begin position="30"/>
        <end position="489"/>
    </location>
</feature>
<protein>
    <submittedName>
        <fullName evidence="3">Galectin</fullName>
    </submittedName>
</protein>
<proteinExistence type="predicted"/>
<evidence type="ECO:0000313" key="2">
    <source>
        <dbReference type="Proteomes" id="UP000095281"/>
    </source>
</evidence>
<feature type="signal peptide" evidence="1">
    <location>
        <begin position="1"/>
        <end position="29"/>
    </location>
</feature>
<dbReference type="AlphaFoldDB" id="A0A1I8BT11"/>
<dbReference type="WBParaSite" id="MhA1_Contig545.frz3.gene5">
    <property type="protein sequence ID" value="MhA1_Contig545.frz3.gene5"/>
    <property type="gene ID" value="MhA1_Contig545.frz3.gene5"/>
</dbReference>
<keyword evidence="2" id="KW-1185">Reference proteome</keyword>
<accession>A0A1I8BT11</accession>
<sequence length="489" mass="57182">MKTISFLNWLLPNVLFLFILIFCFKFVESGETEEITKLTEMNNSVFEFPYSVFDHCMYRPDYQEKSSYSFHFYLKAGYLCDGLLICYPGQLDSKFVRLGVVTSFDYKTENKKDNLAYVMCEQKRKEYCNGNGLKSLCKLAETVEVPWHGFLIWRNDKDKNLTLVTSIYDIIYHIGLEEHIEIKFGENDTDFFVNVIVGEKGNQSLVRFPDPLKDKFLNRSINSIGGLANHSSLWMLGFDIFPKQYNNKLNLFVDRGCKCSMKAWFKRENKISQENQEMLKDWLKITELGNNKCPITKASENYKINGSVNIEIEFNIYINKINGEAKFNIKNEEKGELLIEVFGKTIKYGKNLINGNWSPPEQLNLNENILKKGTTIFIKIKIFNYYCEFNIGNGTKMFTNKFWYNKWWEIKEPKGFEMLEIKGDFFVLNLIKETANEKMDKLNLPHSNRIYNNFMTEGSIVTIKGIVNEMAENFEILLLHDAPEFDENG</sequence>
<reference evidence="3" key="1">
    <citation type="submission" date="2016-11" db="UniProtKB">
        <authorList>
            <consortium name="WormBaseParasite"/>
        </authorList>
    </citation>
    <scope>IDENTIFICATION</scope>
</reference>
<organism evidence="2 3">
    <name type="scientific">Meloidogyne hapla</name>
    <name type="common">Root-knot nematode worm</name>
    <dbReference type="NCBI Taxonomy" id="6305"/>
    <lineage>
        <taxon>Eukaryota</taxon>
        <taxon>Metazoa</taxon>
        <taxon>Ecdysozoa</taxon>
        <taxon>Nematoda</taxon>
        <taxon>Chromadorea</taxon>
        <taxon>Rhabditida</taxon>
        <taxon>Tylenchina</taxon>
        <taxon>Tylenchomorpha</taxon>
        <taxon>Tylenchoidea</taxon>
        <taxon>Meloidogynidae</taxon>
        <taxon>Meloidogyninae</taxon>
        <taxon>Meloidogyne</taxon>
    </lineage>
</organism>
<name>A0A1I8BT11_MELHA</name>